<dbReference type="PANTHER" id="PTHR39609:SF1">
    <property type="entry name" value="RFEG"/>
    <property type="match status" value="1"/>
</dbReference>
<dbReference type="EMBL" id="JAGHQL010000016">
    <property type="protein sequence ID" value="KAH0544642.1"/>
    <property type="molecule type" value="Genomic_DNA"/>
</dbReference>
<organism evidence="2 3">
    <name type="scientific">Glutinoglossum americanum</name>
    <dbReference type="NCBI Taxonomy" id="1670608"/>
    <lineage>
        <taxon>Eukaryota</taxon>
        <taxon>Fungi</taxon>
        <taxon>Dikarya</taxon>
        <taxon>Ascomycota</taxon>
        <taxon>Pezizomycotina</taxon>
        <taxon>Geoglossomycetes</taxon>
        <taxon>Geoglossales</taxon>
        <taxon>Geoglossaceae</taxon>
        <taxon>Glutinoglossum</taxon>
    </lineage>
</organism>
<protein>
    <recommendedName>
        <fullName evidence="4">Transcription factor RfeG</fullName>
    </recommendedName>
</protein>
<keyword evidence="3" id="KW-1185">Reference proteome</keyword>
<evidence type="ECO:0008006" key="4">
    <source>
        <dbReference type="Google" id="ProtNLM"/>
    </source>
</evidence>
<evidence type="ECO:0000313" key="3">
    <source>
        <dbReference type="Proteomes" id="UP000698800"/>
    </source>
</evidence>
<dbReference type="Proteomes" id="UP000698800">
    <property type="component" value="Unassembled WGS sequence"/>
</dbReference>
<name>A0A9P8IF57_9PEZI</name>
<accession>A0A9P8IF57</accession>
<feature type="region of interest" description="Disordered" evidence="1">
    <location>
        <begin position="178"/>
        <end position="245"/>
    </location>
</feature>
<gene>
    <name evidence="2" type="ORF">FGG08_001292</name>
</gene>
<reference evidence="2" key="1">
    <citation type="submission" date="2021-03" db="EMBL/GenBank/DDBJ databases">
        <title>Comparative genomics and phylogenomic investigation of the class Geoglossomycetes provide insights into ecological specialization and systematics.</title>
        <authorList>
            <person name="Melie T."/>
            <person name="Pirro S."/>
            <person name="Miller A.N."/>
            <person name="Quandt A."/>
        </authorList>
    </citation>
    <scope>NUCLEOTIDE SEQUENCE</scope>
    <source>
        <strain evidence="2">GBOQ0MN5Z8</strain>
    </source>
</reference>
<proteinExistence type="predicted"/>
<sequence length="245" mass="25999">MAGATRTNQYFIPGDGISREVIQADICRYLGNDALVRPGQYQAMIADLKADSQRWEAERREGEARGFATGTGTTGKNRNGLRFPNHILLLAYRSSTIHQSRQYYGPSEGVPGGQPLAASGQGQGQAQGQTQGQGPVYVNQQPGSTQYEAYSATQYPPSTAAGYTGANYGYAAGGNLAPGSEPRSTYTYPQQPDGSSYDPATRTDPYSGGYGGQSVPGSGQPTPRGGAPSYQPRDPYGRGGYNYPQ</sequence>
<dbReference type="AlphaFoldDB" id="A0A9P8IF57"/>
<dbReference type="OrthoDB" id="4146887at2759"/>
<feature type="region of interest" description="Disordered" evidence="1">
    <location>
        <begin position="60"/>
        <end position="79"/>
    </location>
</feature>
<feature type="region of interest" description="Disordered" evidence="1">
    <location>
        <begin position="102"/>
        <end position="141"/>
    </location>
</feature>
<comment type="caution">
    <text evidence="2">The sequence shown here is derived from an EMBL/GenBank/DDBJ whole genome shotgun (WGS) entry which is preliminary data.</text>
</comment>
<evidence type="ECO:0000313" key="2">
    <source>
        <dbReference type="EMBL" id="KAH0544642.1"/>
    </source>
</evidence>
<evidence type="ECO:0000256" key="1">
    <source>
        <dbReference type="SAM" id="MobiDB-lite"/>
    </source>
</evidence>
<feature type="compositionally biased region" description="Low complexity" evidence="1">
    <location>
        <begin position="113"/>
        <end position="135"/>
    </location>
</feature>
<dbReference type="PANTHER" id="PTHR39609">
    <property type="entry name" value="RFEG-RELATED"/>
    <property type="match status" value="1"/>
</dbReference>
<feature type="compositionally biased region" description="Polar residues" evidence="1">
    <location>
        <begin position="182"/>
        <end position="194"/>
    </location>
</feature>